<evidence type="ECO:0000256" key="1">
    <source>
        <dbReference type="ARBA" id="ARBA00006484"/>
    </source>
</evidence>
<reference evidence="5" key="1">
    <citation type="submission" date="2022-02" db="EMBL/GenBank/DDBJ databases">
        <title>Characterization of Tn125 harboring carbapenem-resistant Acinetobacter bereziniae clinical isolates.</title>
        <authorList>
            <person name="Wong N.-K."/>
            <person name="Pan Q."/>
        </authorList>
    </citation>
    <scope>NUCLEOTIDE SEQUENCE</scope>
    <source>
        <strain evidence="5">GD03393</strain>
    </source>
</reference>
<accession>A0A0A8TTL9</accession>
<dbReference type="KEGG" id="aber:BSR55_12755"/>
<dbReference type="InterPro" id="IPR002347">
    <property type="entry name" value="SDR_fam"/>
</dbReference>
<dbReference type="Gene3D" id="3.40.50.720">
    <property type="entry name" value="NAD(P)-binding Rossmann-like Domain"/>
    <property type="match status" value="1"/>
</dbReference>
<dbReference type="PRINTS" id="PR00080">
    <property type="entry name" value="SDRFAMILY"/>
</dbReference>
<dbReference type="GeneID" id="69462996"/>
<dbReference type="PROSITE" id="PS00061">
    <property type="entry name" value="ADH_SHORT"/>
    <property type="match status" value="1"/>
</dbReference>
<name>A0A0A8TTL9_ACIBZ</name>
<evidence type="ECO:0000256" key="2">
    <source>
        <dbReference type="ARBA" id="ARBA00023002"/>
    </source>
</evidence>
<dbReference type="PANTHER" id="PTHR43658:SF8">
    <property type="entry name" value="17-BETA-HYDROXYSTEROID DEHYDROGENASE 14-RELATED"/>
    <property type="match status" value="1"/>
</dbReference>
<dbReference type="RefSeq" id="WP_004824374.1">
    <property type="nucleotide sequence ID" value="NZ_BBLJ01000010.1"/>
</dbReference>
<dbReference type="PRINTS" id="PR00081">
    <property type="entry name" value="GDHRDH"/>
</dbReference>
<dbReference type="GO" id="GO:0016491">
    <property type="term" value="F:oxidoreductase activity"/>
    <property type="evidence" value="ECO:0007669"/>
    <property type="project" value="UniProtKB-KW"/>
</dbReference>
<dbReference type="AlphaFoldDB" id="A0A0A8TTL9"/>
<dbReference type="InterPro" id="IPR020904">
    <property type="entry name" value="Sc_DH/Rdtase_CS"/>
</dbReference>
<evidence type="ECO:0000256" key="3">
    <source>
        <dbReference type="RuleBase" id="RU000363"/>
    </source>
</evidence>
<dbReference type="InterPro" id="IPR057326">
    <property type="entry name" value="KR_dom"/>
</dbReference>
<sequence length="256" mass="27393">MKIEGKVFVVTGGASGLGAATATHLVAQGASVIMVDMNHELGEEMQKRLGEKSKFVPLDVTNEIAVEQFFKQLEQDYGQLNGLINCAGIGPSAKVLGKNGIHALDAFQKVLNINVSGTFNMLRFAADVISRYELAAGEEDRGVIINTASVAAFDGQIGQTAYAASKGAVVAMTLPLARELSQHAIRVMTIAPGIMETPMLKALPQNVQDALGEMVPFPKRLAKPEEFAQLVGHICENSYLNGETIRLDGAIRMQPK</sequence>
<proteinExistence type="inferred from homology"/>
<dbReference type="Pfam" id="PF00106">
    <property type="entry name" value="adh_short"/>
    <property type="match status" value="1"/>
</dbReference>
<dbReference type="eggNOG" id="COG1028">
    <property type="taxonomic scope" value="Bacteria"/>
</dbReference>
<organism evidence="5 6">
    <name type="scientific">Acinetobacter bereziniae</name>
    <name type="common">Acinetobacter genomosp. 10</name>
    <dbReference type="NCBI Taxonomy" id="106648"/>
    <lineage>
        <taxon>Bacteria</taxon>
        <taxon>Pseudomonadati</taxon>
        <taxon>Pseudomonadota</taxon>
        <taxon>Gammaproteobacteria</taxon>
        <taxon>Moraxellales</taxon>
        <taxon>Moraxellaceae</taxon>
        <taxon>Acinetobacter</taxon>
    </lineage>
</organism>
<gene>
    <name evidence="5" type="ORF">I9054_008740</name>
</gene>
<dbReference type="EMBL" id="CP092085">
    <property type="protein sequence ID" value="UUN99514.1"/>
    <property type="molecule type" value="Genomic_DNA"/>
</dbReference>
<dbReference type="SMART" id="SM00822">
    <property type="entry name" value="PKS_KR"/>
    <property type="match status" value="1"/>
</dbReference>
<evidence type="ECO:0000259" key="4">
    <source>
        <dbReference type="SMART" id="SM00822"/>
    </source>
</evidence>
<dbReference type="STRING" id="106648.GCA_000753985_02937"/>
<comment type="similarity">
    <text evidence="1 3">Belongs to the short-chain dehydrogenases/reductases (SDR) family.</text>
</comment>
<dbReference type="SUPFAM" id="SSF51735">
    <property type="entry name" value="NAD(P)-binding Rossmann-fold domains"/>
    <property type="match status" value="1"/>
</dbReference>
<evidence type="ECO:0000313" key="6">
    <source>
        <dbReference type="Proteomes" id="UP000644140"/>
    </source>
</evidence>
<dbReference type="Proteomes" id="UP000644140">
    <property type="component" value="Chromosome"/>
</dbReference>
<dbReference type="PANTHER" id="PTHR43658">
    <property type="entry name" value="SHORT-CHAIN DEHYDROGENASE/REDUCTASE"/>
    <property type="match status" value="1"/>
</dbReference>
<dbReference type="InterPro" id="IPR036291">
    <property type="entry name" value="NAD(P)-bd_dom_sf"/>
</dbReference>
<protein>
    <submittedName>
        <fullName evidence="5">3-hydroxyacyl-CoA dehydrogenase</fullName>
    </submittedName>
</protein>
<feature type="domain" description="Ketoreductase" evidence="4">
    <location>
        <begin position="6"/>
        <end position="197"/>
    </location>
</feature>
<dbReference type="CDD" id="cd05371">
    <property type="entry name" value="HSD10-like_SDR_c"/>
    <property type="match status" value="1"/>
</dbReference>
<keyword evidence="2" id="KW-0560">Oxidoreductase</keyword>
<dbReference type="FunFam" id="3.40.50.720:FF:000215">
    <property type="entry name" value="3-hydroxyacyl-CoA dehydrogenase type-2"/>
    <property type="match status" value="1"/>
</dbReference>
<evidence type="ECO:0000313" key="5">
    <source>
        <dbReference type="EMBL" id="UUN99514.1"/>
    </source>
</evidence>